<name>A0AAD6X1F4_9AGAR</name>
<evidence type="ECO:0000259" key="2">
    <source>
        <dbReference type="Pfam" id="PF22685"/>
    </source>
</evidence>
<dbReference type="Gene3D" id="3.30.360.10">
    <property type="entry name" value="Dihydrodipicolinate Reductase, domain 2"/>
    <property type="match status" value="1"/>
</dbReference>
<evidence type="ECO:0000313" key="3">
    <source>
        <dbReference type="EMBL" id="KAJ7031266.1"/>
    </source>
</evidence>
<dbReference type="SUPFAM" id="SSF51735">
    <property type="entry name" value="NAD(P)-binding Rossmann-fold domains"/>
    <property type="match status" value="1"/>
</dbReference>
<dbReference type="Proteomes" id="UP001218188">
    <property type="component" value="Unassembled WGS sequence"/>
</dbReference>
<reference evidence="3" key="1">
    <citation type="submission" date="2023-03" db="EMBL/GenBank/DDBJ databases">
        <title>Massive genome expansion in bonnet fungi (Mycena s.s.) driven by repeated elements and novel gene families across ecological guilds.</title>
        <authorList>
            <consortium name="Lawrence Berkeley National Laboratory"/>
            <person name="Harder C.B."/>
            <person name="Miyauchi S."/>
            <person name="Viragh M."/>
            <person name="Kuo A."/>
            <person name="Thoen E."/>
            <person name="Andreopoulos B."/>
            <person name="Lu D."/>
            <person name="Skrede I."/>
            <person name="Drula E."/>
            <person name="Henrissat B."/>
            <person name="Morin E."/>
            <person name="Kohler A."/>
            <person name="Barry K."/>
            <person name="LaButti K."/>
            <person name="Morin E."/>
            <person name="Salamov A."/>
            <person name="Lipzen A."/>
            <person name="Mereny Z."/>
            <person name="Hegedus B."/>
            <person name="Baldrian P."/>
            <person name="Stursova M."/>
            <person name="Weitz H."/>
            <person name="Taylor A."/>
            <person name="Grigoriev I.V."/>
            <person name="Nagy L.G."/>
            <person name="Martin F."/>
            <person name="Kauserud H."/>
        </authorList>
    </citation>
    <scope>NUCLEOTIDE SEQUENCE</scope>
    <source>
        <strain evidence="3">CBHHK200</strain>
    </source>
</reference>
<dbReference type="AlphaFoldDB" id="A0AAD6X1F4"/>
<evidence type="ECO:0000259" key="1">
    <source>
        <dbReference type="Pfam" id="PF01408"/>
    </source>
</evidence>
<protein>
    <submittedName>
        <fullName evidence="3">Oxidoreductase family protein</fullName>
    </submittedName>
</protein>
<keyword evidence="4" id="KW-1185">Reference proteome</keyword>
<dbReference type="PANTHER" id="PTHR43708:SF1">
    <property type="entry name" value="GALACTOSE_LACTOSE METABOLISM REGULATORY PROTEIN GAL80"/>
    <property type="match status" value="1"/>
</dbReference>
<dbReference type="Pfam" id="PF22685">
    <property type="entry name" value="Gal80p_C-like"/>
    <property type="match status" value="1"/>
</dbReference>
<dbReference type="PANTHER" id="PTHR43708">
    <property type="entry name" value="CONSERVED EXPRESSED OXIDOREDUCTASE (EUROFUNG)"/>
    <property type="match status" value="1"/>
</dbReference>
<organism evidence="3 4">
    <name type="scientific">Mycena alexandri</name>
    <dbReference type="NCBI Taxonomy" id="1745969"/>
    <lineage>
        <taxon>Eukaryota</taxon>
        <taxon>Fungi</taxon>
        <taxon>Dikarya</taxon>
        <taxon>Basidiomycota</taxon>
        <taxon>Agaricomycotina</taxon>
        <taxon>Agaricomycetes</taxon>
        <taxon>Agaricomycetidae</taxon>
        <taxon>Agaricales</taxon>
        <taxon>Marasmiineae</taxon>
        <taxon>Mycenaceae</taxon>
        <taxon>Mycena</taxon>
    </lineage>
</organism>
<dbReference type="InterPro" id="IPR036291">
    <property type="entry name" value="NAD(P)-bd_dom_sf"/>
</dbReference>
<comment type="caution">
    <text evidence="3">The sequence shown here is derived from an EMBL/GenBank/DDBJ whole genome shotgun (WGS) entry which is preliminary data.</text>
</comment>
<dbReference type="InterPro" id="IPR055080">
    <property type="entry name" value="Gal80p-like_C"/>
</dbReference>
<gene>
    <name evidence="3" type="ORF">C8F04DRAFT_960655</name>
</gene>
<dbReference type="Gene3D" id="3.40.50.720">
    <property type="entry name" value="NAD(P)-binding Rossmann-like Domain"/>
    <property type="match status" value="1"/>
</dbReference>
<evidence type="ECO:0000313" key="4">
    <source>
        <dbReference type="Proteomes" id="UP001218188"/>
    </source>
</evidence>
<proteinExistence type="predicted"/>
<feature type="domain" description="Gfo/Idh/MocA-like oxidoreductase N-terminal" evidence="1">
    <location>
        <begin position="7"/>
        <end position="138"/>
    </location>
</feature>
<dbReference type="Pfam" id="PF01408">
    <property type="entry name" value="GFO_IDH_MocA"/>
    <property type="match status" value="1"/>
</dbReference>
<dbReference type="InterPro" id="IPR000683">
    <property type="entry name" value="Gfo/Idh/MocA-like_OxRdtase_N"/>
</dbReference>
<dbReference type="InterPro" id="IPR051317">
    <property type="entry name" value="Gfo/Idh/MocA_oxidoreduct"/>
</dbReference>
<feature type="domain" description="Gal80p-like C-terminal" evidence="2">
    <location>
        <begin position="149"/>
        <end position="300"/>
    </location>
</feature>
<dbReference type="EMBL" id="JARJCM010000083">
    <property type="protein sequence ID" value="KAJ7031266.1"/>
    <property type="molecule type" value="Genomic_DNA"/>
</dbReference>
<accession>A0AAD6X1F4</accession>
<dbReference type="SUPFAM" id="SSF55347">
    <property type="entry name" value="Glyceraldehyde-3-phosphate dehydrogenase-like, C-terminal domain"/>
    <property type="match status" value="1"/>
</dbReference>
<sequence>MASPPRIRVALIGLSASAATSWAARGHLPYLLSPRGLERFQIVTLCNSSVAAAHAAIAHYKLDPSVVHAHGDPASLAADADVDLVVCNTRVDNHFPTIEPSVRAGKDVFCEWPLAENAGRAKQLVELAKEGGGRTVVGLQGQLAPLGKRLRGLLEAGRIGRIFSVEVRAAGGMPERDALPATLEYFTRLEVGGNMVTIGFGHLFDLVQSVVGEANSVHGHLHLQRPDMQLRDPATKAIVKTVRSDVPDLIVATGSVPESPLTQKGGAPLLVRFSRDPPFTGEPKVVWIITGEKGEIRLTSHSTAFIALGPNEGGSIDIEVHDFETDNVTKVEWSWEDWQEELPMTARNVGALYEAFSQGEWCPTFEHALRRHEQLDGMLTEWKRGRLETSG</sequence>
<dbReference type="GO" id="GO:0000166">
    <property type="term" value="F:nucleotide binding"/>
    <property type="evidence" value="ECO:0007669"/>
    <property type="project" value="InterPro"/>
</dbReference>